<comment type="caution">
    <text evidence="1">The sequence shown here is derived from an EMBL/GenBank/DDBJ whole genome shotgun (WGS) entry which is preliminary data.</text>
</comment>
<name>A0A4Y8SN27_9SPHI</name>
<organism evidence="1 2">
    <name type="scientific">Mucilaginibacter psychrotolerans</name>
    <dbReference type="NCBI Taxonomy" id="1524096"/>
    <lineage>
        <taxon>Bacteria</taxon>
        <taxon>Pseudomonadati</taxon>
        <taxon>Bacteroidota</taxon>
        <taxon>Sphingobacteriia</taxon>
        <taxon>Sphingobacteriales</taxon>
        <taxon>Sphingobacteriaceae</taxon>
        <taxon>Mucilaginibacter</taxon>
    </lineage>
</organism>
<reference evidence="1 2" key="1">
    <citation type="journal article" date="2017" name="Int. J. Syst. Evol. Microbiol.">
        <title>Mucilaginibacterpsychrotolerans sp. nov., isolated from peatlands.</title>
        <authorList>
            <person name="Deng Y."/>
            <person name="Shen L."/>
            <person name="Xu B."/>
            <person name="Liu Y."/>
            <person name="Gu Z."/>
            <person name="Liu H."/>
            <person name="Zhou Y."/>
        </authorList>
    </citation>
    <scope>NUCLEOTIDE SEQUENCE [LARGE SCALE GENOMIC DNA]</scope>
    <source>
        <strain evidence="1 2">NH7-4</strain>
    </source>
</reference>
<dbReference type="InterPro" id="IPR011042">
    <property type="entry name" value="6-blade_b-propeller_TolB-like"/>
</dbReference>
<dbReference type="AlphaFoldDB" id="A0A4Y8SN27"/>
<dbReference type="PANTHER" id="PTHR46388:SF2">
    <property type="entry name" value="NHL REPEAT-CONTAINING PROTEIN 2"/>
    <property type="match status" value="1"/>
</dbReference>
<protein>
    <recommendedName>
        <fullName evidence="3">NHL repeat-containing protein</fullName>
    </recommendedName>
</protein>
<keyword evidence="2" id="KW-1185">Reference proteome</keyword>
<accession>A0A4Y8SN27</accession>
<dbReference type="RefSeq" id="WP_133227449.1">
    <property type="nucleotide sequence ID" value="NZ_SOZE01000003.1"/>
</dbReference>
<evidence type="ECO:0008006" key="3">
    <source>
        <dbReference type="Google" id="ProtNLM"/>
    </source>
</evidence>
<dbReference type="PANTHER" id="PTHR46388">
    <property type="entry name" value="NHL REPEAT-CONTAINING PROTEIN 2"/>
    <property type="match status" value="1"/>
</dbReference>
<dbReference type="OrthoDB" id="791543at2"/>
<proteinExistence type="predicted"/>
<dbReference type="SUPFAM" id="SSF63829">
    <property type="entry name" value="Calcium-dependent phosphotriesterase"/>
    <property type="match status" value="1"/>
</dbReference>
<dbReference type="EMBL" id="SOZE01000003">
    <property type="protein sequence ID" value="TFF39814.1"/>
    <property type="molecule type" value="Genomic_DNA"/>
</dbReference>
<gene>
    <name evidence="1" type="ORF">E2R66_05480</name>
</gene>
<dbReference type="Gene3D" id="2.120.10.30">
    <property type="entry name" value="TolB, C-terminal domain"/>
    <property type="match status" value="2"/>
</dbReference>
<sequence length="348" mass="37967">MKSKLTIAGLILTAAYFMSCKKDAAIENKTVAERNDLSLAVMAVSGVPVNSVLTVAGRPYTSGPTLVNGTAENARFNNPFGIQLMDDGTIYVADTNNDIIRVVSASGSVSSFAVPDHNYVSENFWLHSPKYVGIDKNNVIYTIDDDPLTPRDRLTMYTSGSNIIGGYGGDNYDAKDLVKDPYTNGFWSTSGNILKKVTAKQSNSSWTEDLIKFTNKFLPDEPGFYTYPALFAGYNGVIYFAYKGKLYKHSKDNTGSVIFSNLTFNSITCIAANKDSRTLYIADGGYIKRIDNGKLSVIAGPNNTFTDSRDGVGSKADVNAQYLALSKDESTLYFSDARADAIRKIILK</sequence>
<dbReference type="Proteomes" id="UP000297540">
    <property type="component" value="Unassembled WGS sequence"/>
</dbReference>
<evidence type="ECO:0000313" key="1">
    <source>
        <dbReference type="EMBL" id="TFF39814.1"/>
    </source>
</evidence>
<evidence type="ECO:0000313" key="2">
    <source>
        <dbReference type="Proteomes" id="UP000297540"/>
    </source>
</evidence>